<evidence type="ECO:0000313" key="3">
    <source>
        <dbReference type="Proteomes" id="UP000649739"/>
    </source>
</evidence>
<comment type="caution">
    <text evidence="2">The sequence shown here is derived from an EMBL/GenBank/DDBJ whole genome shotgun (WGS) entry which is preliminary data.</text>
</comment>
<protein>
    <submittedName>
        <fullName evidence="2">Uncharacterized protein</fullName>
    </submittedName>
</protein>
<proteinExistence type="predicted"/>
<feature type="region of interest" description="Disordered" evidence="1">
    <location>
        <begin position="28"/>
        <end position="47"/>
    </location>
</feature>
<feature type="compositionally biased region" description="Polar residues" evidence="1">
    <location>
        <begin position="30"/>
        <end position="40"/>
    </location>
</feature>
<gene>
    <name evidence="2" type="ORF">GCM10010123_12330</name>
</gene>
<dbReference type="EMBL" id="BMQB01000002">
    <property type="protein sequence ID" value="GGJ84203.1"/>
    <property type="molecule type" value="Genomic_DNA"/>
</dbReference>
<name>A0A8J3B8T8_9ACTN</name>
<evidence type="ECO:0000256" key="1">
    <source>
        <dbReference type="SAM" id="MobiDB-lite"/>
    </source>
</evidence>
<keyword evidence="3" id="KW-1185">Reference proteome</keyword>
<dbReference type="Proteomes" id="UP000649739">
    <property type="component" value="Unassembled WGS sequence"/>
</dbReference>
<evidence type="ECO:0000313" key="2">
    <source>
        <dbReference type="EMBL" id="GGJ84203.1"/>
    </source>
</evidence>
<organism evidence="2 3">
    <name type="scientific">Pilimelia anulata</name>
    <dbReference type="NCBI Taxonomy" id="53371"/>
    <lineage>
        <taxon>Bacteria</taxon>
        <taxon>Bacillati</taxon>
        <taxon>Actinomycetota</taxon>
        <taxon>Actinomycetes</taxon>
        <taxon>Micromonosporales</taxon>
        <taxon>Micromonosporaceae</taxon>
        <taxon>Pilimelia</taxon>
    </lineage>
</organism>
<dbReference type="AlphaFoldDB" id="A0A8J3B8T8"/>
<dbReference type="RefSeq" id="WP_189169061.1">
    <property type="nucleotide sequence ID" value="NZ_BMQB01000002.1"/>
</dbReference>
<sequence>MIGTAVVVGALIAAALLFLTPAGVEDLGNTPVTVDPSNTPKPKLSHN</sequence>
<reference evidence="2" key="1">
    <citation type="journal article" date="2014" name="Int. J. Syst. Evol. Microbiol.">
        <title>Complete genome sequence of Corynebacterium casei LMG S-19264T (=DSM 44701T), isolated from a smear-ripened cheese.</title>
        <authorList>
            <consortium name="US DOE Joint Genome Institute (JGI-PGF)"/>
            <person name="Walter F."/>
            <person name="Albersmeier A."/>
            <person name="Kalinowski J."/>
            <person name="Ruckert C."/>
        </authorList>
    </citation>
    <scope>NUCLEOTIDE SEQUENCE</scope>
    <source>
        <strain evidence="2">JCM 3090</strain>
    </source>
</reference>
<accession>A0A8J3B8T8</accession>
<reference evidence="2" key="2">
    <citation type="submission" date="2020-09" db="EMBL/GenBank/DDBJ databases">
        <authorList>
            <person name="Sun Q."/>
            <person name="Ohkuma M."/>
        </authorList>
    </citation>
    <scope>NUCLEOTIDE SEQUENCE</scope>
    <source>
        <strain evidence="2">JCM 3090</strain>
    </source>
</reference>